<proteinExistence type="predicted"/>
<feature type="domain" description="Peptidase S41 N-terminal" evidence="2">
    <location>
        <begin position="43"/>
        <end position="95"/>
    </location>
</feature>
<dbReference type="Pfam" id="PF18294">
    <property type="entry name" value="Pept_S41_N"/>
    <property type="match status" value="1"/>
</dbReference>
<dbReference type="Proteomes" id="UP000004699">
    <property type="component" value="Unassembled WGS sequence"/>
</dbReference>
<dbReference type="RefSeq" id="WP_009020587.1">
    <property type="nucleotide sequence ID" value="NZ_DS999411.1"/>
</dbReference>
<keyword evidence="4" id="KW-1185">Reference proteome</keyword>
<dbReference type="GO" id="GO:0008236">
    <property type="term" value="F:serine-type peptidase activity"/>
    <property type="evidence" value="ECO:0007669"/>
    <property type="project" value="InterPro"/>
</dbReference>
<organism evidence="3 4">
    <name type="scientific">Luminiphilus syltensis NOR5-1B</name>
    <dbReference type="NCBI Taxonomy" id="565045"/>
    <lineage>
        <taxon>Bacteria</taxon>
        <taxon>Pseudomonadati</taxon>
        <taxon>Pseudomonadota</taxon>
        <taxon>Gammaproteobacteria</taxon>
        <taxon>Cellvibrionales</taxon>
        <taxon>Halieaceae</taxon>
        <taxon>Luminiphilus</taxon>
    </lineage>
</organism>
<dbReference type="CDD" id="cd07561">
    <property type="entry name" value="Peptidase_S41_CPP_like"/>
    <property type="match status" value="1"/>
</dbReference>
<dbReference type="eggNOG" id="COG0793">
    <property type="taxonomic scope" value="Bacteria"/>
</dbReference>
<evidence type="ECO:0000313" key="3">
    <source>
        <dbReference type="EMBL" id="EED35841.1"/>
    </source>
</evidence>
<dbReference type="AlphaFoldDB" id="B8KXS5"/>
<dbReference type="PROSITE" id="PS51257">
    <property type="entry name" value="PROKAR_LIPOPROTEIN"/>
    <property type="match status" value="1"/>
</dbReference>
<evidence type="ECO:0000259" key="2">
    <source>
        <dbReference type="Pfam" id="PF18294"/>
    </source>
</evidence>
<name>B8KXS5_9GAMM</name>
<dbReference type="PANTHER" id="PTHR32060">
    <property type="entry name" value="TAIL-SPECIFIC PROTEASE"/>
    <property type="match status" value="1"/>
</dbReference>
<dbReference type="MEROPS" id="S41.012"/>
<dbReference type="OrthoDB" id="7168509at2"/>
<dbReference type="GO" id="GO:0006508">
    <property type="term" value="P:proteolysis"/>
    <property type="evidence" value="ECO:0007669"/>
    <property type="project" value="InterPro"/>
</dbReference>
<feature type="domain" description="Tail specific protease" evidence="1">
    <location>
        <begin position="222"/>
        <end position="368"/>
    </location>
</feature>
<dbReference type="InterPro" id="IPR041613">
    <property type="entry name" value="Pept_S41_N"/>
</dbReference>
<dbReference type="Gene3D" id="3.30.750.170">
    <property type="match status" value="1"/>
</dbReference>
<dbReference type="EMBL" id="DS999411">
    <property type="protein sequence ID" value="EED35841.1"/>
    <property type="molecule type" value="Genomic_DNA"/>
</dbReference>
<dbReference type="Gene3D" id="2.30.42.10">
    <property type="match status" value="1"/>
</dbReference>
<dbReference type="STRING" id="565045.NOR51B_1788"/>
<gene>
    <name evidence="3" type="ORF">NOR51B_1788</name>
</gene>
<accession>B8KXS5</accession>
<reference evidence="4" key="1">
    <citation type="journal article" date="2013" name="BMC Microbiol.">
        <title>Taxonomy and evolution of bacteriochlorophyll a-containing members of the OM60/NOR5 clade of marine gammaproteobacteria: description of Luminiphilus syltensis gen. nov., sp. nov., reclassification of Haliea rubra as Pseudohaliea rubra gen. nov., comb. nov., and emendation of Chromatocurvus halotolerans.</title>
        <authorList>
            <person name="Spring S."/>
            <person name="Riedel T."/>
            <person name="Sproer C."/>
            <person name="Yan S."/>
            <person name="Harder J."/>
            <person name="Fuchs B.M."/>
        </authorList>
    </citation>
    <scope>NUCLEOTIDE SEQUENCE [LARGE SCALE GENOMIC DNA]</scope>
    <source>
        <strain evidence="4">NOR51-B</strain>
    </source>
</reference>
<evidence type="ECO:0000313" key="4">
    <source>
        <dbReference type="Proteomes" id="UP000004699"/>
    </source>
</evidence>
<dbReference type="Gene3D" id="3.90.226.10">
    <property type="entry name" value="2-enoyl-CoA Hydratase, Chain A, domain 1"/>
    <property type="match status" value="1"/>
</dbReference>
<dbReference type="GO" id="GO:0004175">
    <property type="term" value="F:endopeptidase activity"/>
    <property type="evidence" value="ECO:0007669"/>
    <property type="project" value="TreeGrafter"/>
</dbReference>
<evidence type="ECO:0000259" key="1">
    <source>
        <dbReference type="Pfam" id="PF03572"/>
    </source>
</evidence>
<dbReference type="InterPro" id="IPR005151">
    <property type="entry name" value="Tail-specific_protease"/>
</dbReference>
<dbReference type="InterPro" id="IPR036034">
    <property type="entry name" value="PDZ_sf"/>
</dbReference>
<dbReference type="PANTHER" id="PTHR32060:SF22">
    <property type="entry name" value="CARBOXYL-TERMINAL-PROCESSING PEPTIDASE 3, CHLOROPLASTIC"/>
    <property type="match status" value="1"/>
</dbReference>
<dbReference type="SUPFAM" id="SSF52096">
    <property type="entry name" value="ClpP/crotonase"/>
    <property type="match status" value="1"/>
</dbReference>
<protein>
    <submittedName>
        <fullName evidence="3">Peptidase S41</fullName>
    </submittedName>
</protein>
<dbReference type="Pfam" id="PF03572">
    <property type="entry name" value="Peptidase_S41"/>
    <property type="match status" value="1"/>
</dbReference>
<sequence>MTSRALLPMLAVALVSCGGGGGGASAPAASPQAPSAVDCSIESQKQFVFDVAQDWYLWFDELAGVEVDAFADPQALLEAMTAPLAPSGRDPGFSYVTTITEDENNFSSRGYIGFGFRYGIDGTRFLISDVFEGSPIDDAGIGRGAELLAVDVGDGFVPMDEWVAANATAEEVFGREQEGIERVFRFRTVAGTSEVVLRKRALEPPALVEAPRLINRPGMAPIGYFNLRQFTLSARDPVAAMMSEFRDSNVTDYVIDLRYNSGGLIEIADDILNHIGGEAASGETAYVLNHNVKRQDENVSVTFAPTAESINPLRLAFIVSGATASASELLVNSLAPYIEVLLVGSETLGKSTGSYAFDQPGCDTRLRLIAFEALNGNNEGEFYNGLVSTGRFTFCPAEDDLYRAFGDPAEASLKAAIDYLNGAGCAATAASATSSPVSRLRRGLLDVTPLPDRQSALSQ</sequence>
<dbReference type="HOGENOM" id="CLU_031949_0_1_6"/>
<dbReference type="InterPro" id="IPR029045">
    <property type="entry name" value="ClpP/crotonase-like_dom_sf"/>
</dbReference>